<accession>A0ABP9J6E6</accession>
<evidence type="ECO:0000313" key="2">
    <source>
        <dbReference type="EMBL" id="GAA5020125.1"/>
    </source>
</evidence>
<sequence>MRPSPHVQEPRHDAPYGATAAQRGSRAPRRRRQVVAGTALLALLAGGVLADRVTAARAQSRTAEAFQDGMGTPKRPTVHVGGFPVLTQLAEGSLRHVDITADDIPARGSARPLPVTRLSVRLDGLKTSGPADEARAGSVTASAFLSYEDLSDALGLDLSPGDAPGRIDATAGLPLVGDIAVSTALSAADGNRIAFTDVRVTQGRLMPPARALLDKALAEPLPLPNIPDGLRLRSVTTTEKGITARFTGKAVTFRPDSTTA</sequence>
<evidence type="ECO:0000313" key="3">
    <source>
        <dbReference type="Proteomes" id="UP001501759"/>
    </source>
</evidence>
<organism evidence="2 3">
    <name type="scientific">Streptomyces siamensis</name>
    <dbReference type="NCBI Taxonomy" id="1274986"/>
    <lineage>
        <taxon>Bacteria</taxon>
        <taxon>Bacillati</taxon>
        <taxon>Actinomycetota</taxon>
        <taxon>Actinomycetes</taxon>
        <taxon>Kitasatosporales</taxon>
        <taxon>Streptomycetaceae</taxon>
        <taxon>Streptomyces</taxon>
    </lineage>
</organism>
<evidence type="ECO:0000256" key="1">
    <source>
        <dbReference type="SAM" id="MobiDB-lite"/>
    </source>
</evidence>
<proteinExistence type="predicted"/>
<evidence type="ECO:0008006" key="4">
    <source>
        <dbReference type="Google" id="ProtNLM"/>
    </source>
</evidence>
<gene>
    <name evidence="2" type="ORF">GCM10023335_49500</name>
</gene>
<feature type="region of interest" description="Disordered" evidence="1">
    <location>
        <begin position="1"/>
        <end position="31"/>
    </location>
</feature>
<name>A0ABP9J6E6_9ACTN</name>
<dbReference type="Proteomes" id="UP001501759">
    <property type="component" value="Unassembled WGS sequence"/>
</dbReference>
<reference evidence="3" key="1">
    <citation type="journal article" date="2019" name="Int. J. Syst. Evol. Microbiol.">
        <title>The Global Catalogue of Microorganisms (GCM) 10K type strain sequencing project: providing services to taxonomists for standard genome sequencing and annotation.</title>
        <authorList>
            <consortium name="The Broad Institute Genomics Platform"/>
            <consortium name="The Broad Institute Genome Sequencing Center for Infectious Disease"/>
            <person name="Wu L."/>
            <person name="Ma J."/>
        </authorList>
    </citation>
    <scope>NUCLEOTIDE SEQUENCE [LARGE SCALE GENOMIC DNA]</scope>
    <source>
        <strain evidence="3">JCM 18409</strain>
    </source>
</reference>
<dbReference type="InterPro" id="IPR021373">
    <property type="entry name" value="DUF2993"/>
</dbReference>
<keyword evidence="3" id="KW-1185">Reference proteome</keyword>
<dbReference type="Pfam" id="PF11209">
    <property type="entry name" value="LmeA"/>
    <property type="match status" value="1"/>
</dbReference>
<protein>
    <recommendedName>
        <fullName evidence="4">DUF2993 domain-containing protein</fullName>
    </recommendedName>
</protein>
<comment type="caution">
    <text evidence="2">The sequence shown here is derived from an EMBL/GenBank/DDBJ whole genome shotgun (WGS) entry which is preliminary data.</text>
</comment>
<dbReference type="EMBL" id="BAABKB010000021">
    <property type="protein sequence ID" value="GAA5020125.1"/>
    <property type="molecule type" value="Genomic_DNA"/>
</dbReference>